<evidence type="ECO:0008006" key="5">
    <source>
        <dbReference type="Google" id="ProtNLM"/>
    </source>
</evidence>
<dbReference type="Proteomes" id="UP000033647">
    <property type="component" value="Unassembled WGS sequence"/>
</dbReference>
<dbReference type="UniPathway" id="UPA00988"/>
<gene>
    <name evidence="3" type="ORF">TI39_contig4222g00001</name>
</gene>
<evidence type="ECO:0000313" key="4">
    <source>
        <dbReference type="Proteomes" id="UP000033647"/>
    </source>
</evidence>
<proteinExistence type="inferred from homology"/>
<dbReference type="OrthoDB" id="9995306at2759"/>
<dbReference type="InterPro" id="IPR018627">
    <property type="entry name" value="ELP6"/>
</dbReference>
<keyword evidence="4" id="KW-1185">Reference proteome</keyword>
<evidence type="ECO:0000256" key="1">
    <source>
        <dbReference type="ARBA" id="ARBA00005043"/>
    </source>
</evidence>
<reference evidence="3 4" key="1">
    <citation type="submission" date="2015-03" db="EMBL/GenBank/DDBJ databases">
        <title>RNA-seq based gene annotation and comparative genomics of four Zymoseptoria species reveal species-specific pathogenicity related genes and transposable element activity.</title>
        <authorList>
            <person name="Grandaubert J."/>
            <person name="Bhattacharyya A."/>
            <person name="Stukenbrock E.H."/>
        </authorList>
    </citation>
    <scope>NUCLEOTIDE SEQUENCE [LARGE SCALE GENOMIC DNA]</scope>
    <source>
        <strain evidence="3 4">Zb18110</strain>
    </source>
</reference>
<dbReference type="GO" id="GO:0002098">
    <property type="term" value="P:tRNA wobble uridine modification"/>
    <property type="evidence" value="ECO:0007669"/>
    <property type="project" value="InterPro"/>
</dbReference>
<dbReference type="PANTHER" id="PTHR16184:SF6">
    <property type="entry name" value="ELONGATOR COMPLEX PROTEIN 6"/>
    <property type="match status" value="1"/>
</dbReference>
<dbReference type="PANTHER" id="PTHR16184">
    <property type="entry name" value="ELONGATOR COMPLEX PROTEIN 6"/>
    <property type="match status" value="1"/>
</dbReference>
<protein>
    <recommendedName>
        <fullName evidence="5">Elongator complex protein 5</fullName>
    </recommendedName>
</protein>
<dbReference type="EMBL" id="LAFY01004181">
    <property type="protein sequence ID" value="KJX94047.1"/>
    <property type="molecule type" value="Genomic_DNA"/>
</dbReference>
<dbReference type="AlphaFoldDB" id="A0A0F4GAL5"/>
<comment type="similarity">
    <text evidence="2">Belongs to the ELP6 family.</text>
</comment>
<dbReference type="Gene3D" id="3.40.50.300">
    <property type="entry name" value="P-loop containing nucleotide triphosphate hydrolases"/>
    <property type="match status" value="1"/>
</dbReference>
<dbReference type="STRING" id="1047168.A0A0F4GAL5"/>
<name>A0A0F4GAL5_9PEZI</name>
<dbReference type="CDD" id="cd19495">
    <property type="entry name" value="Elp6"/>
    <property type="match status" value="1"/>
</dbReference>
<organism evidence="3 4">
    <name type="scientific">Zymoseptoria brevis</name>
    <dbReference type="NCBI Taxonomy" id="1047168"/>
    <lineage>
        <taxon>Eukaryota</taxon>
        <taxon>Fungi</taxon>
        <taxon>Dikarya</taxon>
        <taxon>Ascomycota</taxon>
        <taxon>Pezizomycotina</taxon>
        <taxon>Dothideomycetes</taxon>
        <taxon>Dothideomycetidae</taxon>
        <taxon>Mycosphaerellales</taxon>
        <taxon>Mycosphaerellaceae</taxon>
        <taxon>Zymoseptoria</taxon>
    </lineage>
</organism>
<comment type="pathway">
    <text evidence="1">tRNA modification; 5-methoxycarbonylmethyl-2-thiouridine-tRNA biosynthesis.</text>
</comment>
<evidence type="ECO:0000256" key="2">
    <source>
        <dbReference type="ARBA" id="ARBA00008837"/>
    </source>
</evidence>
<evidence type="ECO:0000313" key="3">
    <source>
        <dbReference type="EMBL" id="KJX94047.1"/>
    </source>
</evidence>
<sequence length="270" mass="29045">MAAPRALPSALEPYLHSASDGSLNLLTGTLGSTVSWLTNRYIANAFRPDRDEDRTESAVVLVSWMRDASFWKNEMRRATGLDISRFAQAGRFTFVDCFSNPTMTLAEVQKNATSALDYMSKPTQDDHPKKITLVLDAPDILLASTSTTAAALSRLLLTLRSHDNVDSTVISISADLPLLSAAVPDSGDHSATPIEVATAAFVTTQAHSARWLLSVRGLDTGAATDVSGVLRATRGGDHDTEDTSTKECELLYLLNRDGSVKVFKRGSSGL</sequence>
<accession>A0A0F4GAL5</accession>
<comment type="caution">
    <text evidence="3">The sequence shown here is derived from an EMBL/GenBank/DDBJ whole genome shotgun (WGS) entry which is preliminary data.</text>
</comment>
<dbReference type="GO" id="GO:0033588">
    <property type="term" value="C:elongator holoenzyme complex"/>
    <property type="evidence" value="ECO:0007669"/>
    <property type="project" value="InterPro"/>
</dbReference>
<dbReference type="InterPro" id="IPR027417">
    <property type="entry name" value="P-loop_NTPase"/>
</dbReference>